<dbReference type="AlphaFoldDB" id="A0A165PUY1"/>
<proteinExistence type="predicted"/>
<feature type="compositionally biased region" description="Acidic residues" evidence="1">
    <location>
        <begin position="647"/>
        <end position="668"/>
    </location>
</feature>
<keyword evidence="3" id="KW-1185">Reference proteome</keyword>
<accession>A0A165PUY1</accession>
<name>A0A165PUY1_9APHY</name>
<dbReference type="OrthoDB" id="3204217at2759"/>
<sequence>MARRAIGRLGTSTQQPLKRQASLLDTPLAAVALPAMLACMPPTSPMSPLLAPPHPTTFAPSHKRPRGLWKRRRDSPDIAATSHAPLSVQSSPRPSSSSTTLADDDDTSYDDDDRHSSSSASSKRRRCSGAFDSAADSRPPSPRQRPASVAPLLSDLPYHATHPPRLPLSRLALPHQHLMRESSTARHKGKLSSTADYEDWENLKLLFRRAVDRYDADDIRQALPLLRAVIRECHRFLTVHPDPSVVYTEPPPPSRSSPTALTPTDAWAQDVSIALNPEGTPSRPTERPAAFHALFGSTLFYLGTLIAQDPSIPLPDEPKAPSDYWLAALDVFQTGENLPALIGGGSVPTSGFADLTEDWRMAVIWGRALVCLADEKLTHSLRLAKERATGDFCALPSASPFDLVEPRWLKNSTFAAIAASRPPVSRRTTLYSATAHDVMVLAMDQFSRGIFHMPHVTYPASHNPASHVALPASPILTRGPSPPQPAAAAALEFSRSRELFTIASEVLGVAERLPDASQRAYWAGWAESVFTQMRMEAAHGHEAWRVPLTAARGRCWLVLGSAHAEELEAALEAGQDVLESPEAQEAREGLAKAVSFFERAKGVQGEGSEEDKEDVKPLLAEALFSLANLTQDENKREELYSRAQAEAGEDFMLDDGDLDADPDAMDVS</sequence>
<feature type="compositionally biased region" description="Basic residues" evidence="1">
    <location>
        <begin position="61"/>
        <end position="73"/>
    </location>
</feature>
<evidence type="ECO:0000313" key="2">
    <source>
        <dbReference type="EMBL" id="KZT68653.1"/>
    </source>
</evidence>
<feature type="compositionally biased region" description="Low complexity" evidence="1">
    <location>
        <begin position="133"/>
        <end position="148"/>
    </location>
</feature>
<feature type="compositionally biased region" description="Acidic residues" evidence="1">
    <location>
        <begin position="102"/>
        <end position="111"/>
    </location>
</feature>
<gene>
    <name evidence="2" type="ORF">DAEQUDRAFT_727523</name>
</gene>
<evidence type="ECO:0000313" key="3">
    <source>
        <dbReference type="Proteomes" id="UP000076727"/>
    </source>
</evidence>
<evidence type="ECO:0000256" key="1">
    <source>
        <dbReference type="SAM" id="MobiDB-lite"/>
    </source>
</evidence>
<reference evidence="2 3" key="1">
    <citation type="journal article" date="2016" name="Mol. Biol. Evol.">
        <title>Comparative Genomics of Early-Diverging Mushroom-Forming Fungi Provides Insights into the Origins of Lignocellulose Decay Capabilities.</title>
        <authorList>
            <person name="Nagy L.G."/>
            <person name="Riley R."/>
            <person name="Tritt A."/>
            <person name="Adam C."/>
            <person name="Daum C."/>
            <person name="Floudas D."/>
            <person name="Sun H."/>
            <person name="Yadav J.S."/>
            <person name="Pangilinan J."/>
            <person name="Larsson K.H."/>
            <person name="Matsuura K."/>
            <person name="Barry K."/>
            <person name="Labutti K."/>
            <person name="Kuo R."/>
            <person name="Ohm R.A."/>
            <person name="Bhattacharya S.S."/>
            <person name="Shirouzu T."/>
            <person name="Yoshinaga Y."/>
            <person name="Martin F.M."/>
            <person name="Grigoriev I.V."/>
            <person name="Hibbett D.S."/>
        </authorList>
    </citation>
    <scope>NUCLEOTIDE SEQUENCE [LARGE SCALE GENOMIC DNA]</scope>
    <source>
        <strain evidence="2 3">L-15889</strain>
    </source>
</reference>
<feature type="region of interest" description="Disordered" evidence="1">
    <location>
        <begin position="646"/>
        <end position="668"/>
    </location>
</feature>
<feature type="compositionally biased region" description="Low complexity" evidence="1">
    <location>
        <begin position="85"/>
        <end position="101"/>
    </location>
</feature>
<dbReference type="Proteomes" id="UP000076727">
    <property type="component" value="Unassembled WGS sequence"/>
</dbReference>
<dbReference type="STRING" id="1314783.A0A165PUY1"/>
<protein>
    <submittedName>
        <fullName evidence="2">Uncharacterized protein</fullName>
    </submittedName>
</protein>
<organism evidence="2 3">
    <name type="scientific">Daedalea quercina L-15889</name>
    <dbReference type="NCBI Taxonomy" id="1314783"/>
    <lineage>
        <taxon>Eukaryota</taxon>
        <taxon>Fungi</taxon>
        <taxon>Dikarya</taxon>
        <taxon>Basidiomycota</taxon>
        <taxon>Agaricomycotina</taxon>
        <taxon>Agaricomycetes</taxon>
        <taxon>Polyporales</taxon>
        <taxon>Fomitopsis</taxon>
    </lineage>
</organism>
<feature type="region of interest" description="Disordered" evidence="1">
    <location>
        <begin position="48"/>
        <end position="148"/>
    </location>
</feature>
<dbReference type="EMBL" id="KV429064">
    <property type="protein sequence ID" value="KZT68653.1"/>
    <property type="molecule type" value="Genomic_DNA"/>
</dbReference>